<accession>A0A5J6QKE7</accession>
<comment type="similarity">
    <text evidence="13">Belongs to the glycosyl hydrolase 5 (cellulase A) family.</text>
</comment>
<dbReference type="Pfam" id="PF00150">
    <property type="entry name" value="Cellulase"/>
    <property type="match status" value="1"/>
</dbReference>
<dbReference type="GO" id="GO:0005886">
    <property type="term" value="C:plasma membrane"/>
    <property type="evidence" value="ECO:0007669"/>
    <property type="project" value="UniProtKB-SubCell"/>
</dbReference>
<dbReference type="RefSeq" id="WP_151133503.1">
    <property type="nucleotide sequence ID" value="NZ_CP043311.1"/>
</dbReference>
<evidence type="ECO:0000256" key="3">
    <source>
        <dbReference type="ARBA" id="ARBA00022692"/>
    </source>
</evidence>
<keyword evidence="7" id="KW-0472">Membrane</keyword>
<feature type="domain" description="Glycoside hydrolase family 5" evidence="14">
    <location>
        <begin position="58"/>
        <end position="299"/>
    </location>
</feature>
<evidence type="ECO:0000256" key="7">
    <source>
        <dbReference type="ARBA" id="ARBA00023136"/>
    </source>
</evidence>
<dbReference type="InterPro" id="IPR017853">
    <property type="entry name" value="GH"/>
</dbReference>
<evidence type="ECO:0000256" key="6">
    <source>
        <dbReference type="ARBA" id="ARBA00022989"/>
    </source>
</evidence>
<dbReference type="Gene3D" id="3.20.20.80">
    <property type="entry name" value="Glycosidases"/>
    <property type="match status" value="1"/>
</dbReference>
<keyword evidence="16" id="KW-1185">Reference proteome</keyword>
<evidence type="ECO:0000256" key="12">
    <source>
        <dbReference type="ARBA" id="ARBA00041260"/>
    </source>
</evidence>
<dbReference type="GO" id="GO:0009986">
    <property type="term" value="C:cell surface"/>
    <property type="evidence" value="ECO:0007669"/>
    <property type="project" value="TreeGrafter"/>
</dbReference>
<evidence type="ECO:0000256" key="10">
    <source>
        <dbReference type="ARBA" id="ARBA00023316"/>
    </source>
</evidence>
<dbReference type="GO" id="GO:0005576">
    <property type="term" value="C:extracellular region"/>
    <property type="evidence" value="ECO:0007669"/>
    <property type="project" value="TreeGrafter"/>
</dbReference>
<evidence type="ECO:0000256" key="2">
    <source>
        <dbReference type="ARBA" id="ARBA00022475"/>
    </source>
</evidence>
<evidence type="ECO:0000256" key="11">
    <source>
        <dbReference type="ARBA" id="ARBA00037126"/>
    </source>
</evidence>
<reference evidence="15 16" key="1">
    <citation type="submission" date="2019-08" db="EMBL/GenBank/DDBJ databases">
        <title>Whole-genome Sequencing of e-waste polymer degrading bacterium Pseudomonas sp. strain PE08.</title>
        <authorList>
            <person name="Kirdat K."/>
            <person name="Debbarma P."/>
            <person name="Narawade N."/>
            <person name="Suyal D."/>
            <person name="Thorat V."/>
            <person name="Shouche Y."/>
            <person name="Goel R."/>
            <person name="Yadav A."/>
        </authorList>
    </citation>
    <scope>NUCLEOTIDE SEQUENCE [LARGE SCALE GENOMIC DNA]</scope>
    <source>
        <strain evidence="15 16">PE08</strain>
    </source>
</reference>
<dbReference type="GO" id="GO:0008422">
    <property type="term" value="F:beta-glucosidase activity"/>
    <property type="evidence" value="ECO:0007669"/>
    <property type="project" value="TreeGrafter"/>
</dbReference>
<dbReference type="PANTHER" id="PTHR31297">
    <property type="entry name" value="GLUCAN ENDO-1,6-BETA-GLUCOSIDASE B"/>
    <property type="match status" value="1"/>
</dbReference>
<sequence>MAQRNPVNTNPGQKLRGVNLGGWLVLEKWMTPSLFEGLEATDETTWCAEMGARAPERLKQHWNSFITRDDFAWLHERGLNAVRIPLGHWIFGPDYPYHPKYGEARHPFVEGGIEVLDRAFAWADEFQLRIVLDLHAAPGCQNGFDNGGIKDVCQWHTRDEYRAHSLSVLERLAERYRAQPALHAIEVLNEPRWDVPTDYLKGYNLDAYQRIRKHCPAEKVSVVFHDGFRAFDEYLGFMQPPEFANVVFDIHRYQCFERGDIDSDIYTHIHKASGQWKTEADSIIGQLGIPAYCGEWSLGLDLKVVSLWAEGPFNHALENMDRFQQDVAYRGYAAAQLLTYEKYLGWFFWSYKTETTPAWCFRECVQRGWLPSTFS</sequence>
<evidence type="ECO:0000256" key="13">
    <source>
        <dbReference type="RuleBase" id="RU361153"/>
    </source>
</evidence>
<dbReference type="EMBL" id="CP043311">
    <property type="protein sequence ID" value="QEY62847.1"/>
    <property type="molecule type" value="Genomic_DNA"/>
</dbReference>
<keyword evidence="10" id="KW-0961">Cell wall biogenesis/degradation</keyword>
<dbReference type="GO" id="GO:0009251">
    <property type="term" value="P:glucan catabolic process"/>
    <property type="evidence" value="ECO:0007669"/>
    <property type="project" value="TreeGrafter"/>
</dbReference>
<dbReference type="GO" id="GO:0071555">
    <property type="term" value="P:cell wall organization"/>
    <property type="evidence" value="ECO:0007669"/>
    <property type="project" value="UniProtKB-KW"/>
</dbReference>
<dbReference type="PANTHER" id="PTHR31297:SF34">
    <property type="entry name" value="GLUCAN 1,3-BETA-GLUCOSIDASE 2"/>
    <property type="match status" value="1"/>
</dbReference>
<proteinExistence type="inferred from homology"/>
<evidence type="ECO:0000256" key="5">
    <source>
        <dbReference type="ARBA" id="ARBA00022968"/>
    </source>
</evidence>
<keyword evidence="2" id="KW-1003">Cell membrane</keyword>
<evidence type="ECO:0000313" key="16">
    <source>
        <dbReference type="Proteomes" id="UP000327179"/>
    </source>
</evidence>
<dbReference type="KEGG" id="plal:FXN65_12470"/>
<keyword evidence="6" id="KW-1133">Transmembrane helix</keyword>
<evidence type="ECO:0000256" key="1">
    <source>
        <dbReference type="ARBA" id="ARBA00004401"/>
    </source>
</evidence>
<dbReference type="Proteomes" id="UP000327179">
    <property type="component" value="Chromosome"/>
</dbReference>
<name>A0A5J6QKE7_9GAMM</name>
<evidence type="ECO:0000313" key="15">
    <source>
        <dbReference type="EMBL" id="QEY62847.1"/>
    </source>
</evidence>
<keyword evidence="5" id="KW-0735">Signal-anchor</keyword>
<organism evidence="15 16">
    <name type="scientific">Metapseudomonas lalkuanensis</name>
    <dbReference type="NCBI Taxonomy" id="2604832"/>
    <lineage>
        <taxon>Bacteria</taxon>
        <taxon>Pseudomonadati</taxon>
        <taxon>Pseudomonadota</taxon>
        <taxon>Gammaproteobacteria</taxon>
        <taxon>Pseudomonadales</taxon>
        <taxon>Pseudomonadaceae</taxon>
        <taxon>Metapseudomonas</taxon>
    </lineage>
</organism>
<dbReference type="InterPro" id="IPR001547">
    <property type="entry name" value="Glyco_hydro_5"/>
</dbReference>
<dbReference type="InterPro" id="IPR050386">
    <property type="entry name" value="Glycosyl_hydrolase_5"/>
</dbReference>
<keyword evidence="4 13" id="KW-0378">Hydrolase</keyword>
<evidence type="ECO:0000256" key="8">
    <source>
        <dbReference type="ARBA" id="ARBA00023180"/>
    </source>
</evidence>
<gene>
    <name evidence="15" type="ORF">FXN65_12470</name>
</gene>
<comment type="function">
    <text evidence="11">Glucosidase involved in the degradation of cellulosic biomass. Active on lichenan.</text>
</comment>
<keyword evidence="9 13" id="KW-0326">Glycosidase</keyword>
<evidence type="ECO:0000256" key="4">
    <source>
        <dbReference type="ARBA" id="ARBA00022801"/>
    </source>
</evidence>
<dbReference type="SUPFAM" id="SSF51445">
    <property type="entry name" value="(Trans)glycosidases"/>
    <property type="match status" value="1"/>
</dbReference>
<dbReference type="AlphaFoldDB" id="A0A5J6QKE7"/>
<protein>
    <recommendedName>
        <fullName evidence="12">Exo-1,3-beta-glucanase D</fullName>
    </recommendedName>
</protein>
<evidence type="ECO:0000259" key="14">
    <source>
        <dbReference type="Pfam" id="PF00150"/>
    </source>
</evidence>
<evidence type="ECO:0000256" key="9">
    <source>
        <dbReference type="ARBA" id="ARBA00023295"/>
    </source>
</evidence>
<keyword evidence="3" id="KW-0812">Transmembrane</keyword>
<comment type="subcellular location">
    <subcellularLocation>
        <location evidence="1">Cell membrane</location>
        <topology evidence="1">Single-pass type II membrane protein</topology>
    </subcellularLocation>
</comment>
<keyword evidence="8" id="KW-0325">Glycoprotein</keyword>